<evidence type="ECO:0008006" key="5">
    <source>
        <dbReference type="Google" id="ProtNLM"/>
    </source>
</evidence>
<dbReference type="GO" id="GO:0016020">
    <property type="term" value="C:membrane"/>
    <property type="evidence" value="ECO:0007669"/>
    <property type="project" value="InterPro"/>
</dbReference>
<feature type="transmembrane region" description="Helical" evidence="2">
    <location>
        <begin position="142"/>
        <end position="163"/>
    </location>
</feature>
<dbReference type="EMBL" id="RYUN01000002">
    <property type="protein sequence ID" value="RYQ23729.1"/>
    <property type="molecule type" value="Genomic_DNA"/>
</dbReference>
<keyword evidence="2" id="KW-0812">Transmembrane</keyword>
<feature type="transmembrane region" description="Helical" evidence="2">
    <location>
        <begin position="211"/>
        <end position="235"/>
    </location>
</feature>
<evidence type="ECO:0000256" key="2">
    <source>
        <dbReference type="SAM" id="Phobius"/>
    </source>
</evidence>
<sequence length="248" mass="25830">MYDSANPAGSAPRAPQPNEPAPVLYGESVTFTETSTPAPNSSPAYGAPADPSAATFSAPAYSASVDPNAAAFNAPAYGGAPAAEPPINMPWYGIDFLNAIKRFFTKYATFSGRASRGEFWWVMLFLFLVSFVFNLLTRASSFFNVLSAIWGLAILVPQIALAVRRVHDANLPGGWVALPYGIEVVGAMVISFLMVGTVASGLSGSSSGLGGGVVGMLIGALIVLSGAVTAIVLFAKQSDPQGARFDRR</sequence>
<evidence type="ECO:0000313" key="4">
    <source>
        <dbReference type="Proteomes" id="UP000294221"/>
    </source>
</evidence>
<dbReference type="Pfam" id="PF05656">
    <property type="entry name" value="DUF805"/>
    <property type="match status" value="1"/>
</dbReference>
<dbReference type="AlphaFoldDB" id="A0A4Q5AD47"/>
<keyword evidence="2" id="KW-1133">Transmembrane helix</keyword>
<dbReference type="InterPro" id="IPR008523">
    <property type="entry name" value="DUF805"/>
</dbReference>
<feature type="transmembrane region" description="Helical" evidence="2">
    <location>
        <begin position="119"/>
        <end position="136"/>
    </location>
</feature>
<feature type="region of interest" description="Disordered" evidence="1">
    <location>
        <begin position="1"/>
        <end position="46"/>
    </location>
</feature>
<proteinExistence type="predicted"/>
<dbReference type="Proteomes" id="UP000294221">
    <property type="component" value="Unassembled WGS sequence"/>
</dbReference>
<organism evidence="3 4">
    <name type="scientific">Bifidobacterium pseudolongum subsp. pseudolongum</name>
    <dbReference type="NCBI Taxonomy" id="31954"/>
    <lineage>
        <taxon>Bacteria</taxon>
        <taxon>Bacillati</taxon>
        <taxon>Actinomycetota</taxon>
        <taxon>Actinomycetes</taxon>
        <taxon>Bifidobacteriales</taxon>
        <taxon>Bifidobacteriaceae</taxon>
        <taxon>Bifidobacterium</taxon>
    </lineage>
</organism>
<dbReference type="RefSeq" id="WP_130012473.1">
    <property type="nucleotide sequence ID" value="NZ_RYUN01000002.1"/>
</dbReference>
<feature type="transmembrane region" description="Helical" evidence="2">
    <location>
        <begin position="175"/>
        <end position="199"/>
    </location>
</feature>
<keyword evidence="2" id="KW-0472">Membrane</keyword>
<feature type="compositionally biased region" description="Polar residues" evidence="1">
    <location>
        <begin position="29"/>
        <end position="43"/>
    </location>
</feature>
<accession>A0A4Q5AD47</accession>
<reference evidence="3 4" key="1">
    <citation type="submission" date="2018-12" db="EMBL/GenBank/DDBJ databases">
        <title>Unveiling genomic diversity among members of the Bifidobacterium pseudolongum species, a widely distributed gut commensal of the animal kingdom.</title>
        <authorList>
            <person name="Lugli G.A."/>
            <person name="Duranti S."/>
            <person name="Albert K."/>
            <person name="Mancabelli L."/>
            <person name="Napoli S."/>
            <person name="Viappiani A."/>
            <person name="Anzalone R."/>
            <person name="Longhi G."/>
            <person name="Milani C."/>
            <person name="Turroni F."/>
            <person name="Alessandri G."/>
            <person name="Sela D.A."/>
            <person name="Van Sinderen D."/>
            <person name="Ventura M."/>
        </authorList>
    </citation>
    <scope>NUCLEOTIDE SEQUENCE [LARGE SCALE GENOMIC DNA]</scope>
    <source>
        <strain evidence="3 4">2054B</strain>
    </source>
</reference>
<evidence type="ECO:0000313" key="3">
    <source>
        <dbReference type="EMBL" id="RYQ23729.1"/>
    </source>
</evidence>
<protein>
    <recommendedName>
        <fullName evidence="5">DUF805 domain-containing protein</fullName>
    </recommendedName>
</protein>
<gene>
    <name evidence="3" type="ORF">PG2054B_0116</name>
</gene>
<name>A0A4Q5AD47_9BIFI</name>
<comment type="caution">
    <text evidence="3">The sequence shown here is derived from an EMBL/GenBank/DDBJ whole genome shotgun (WGS) entry which is preliminary data.</text>
</comment>
<evidence type="ECO:0000256" key="1">
    <source>
        <dbReference type="SAM" id="MobiDB-lite"/>
    </source>
</evidence>